<keyword evidence="6 13" id="KW-0812">Transmembrane</keyword>
<name>A0A140NMF6_PROSM</name>
<evidence type="ECO:0000256" key="1">
    <source>
        <dbReference type="ARBA" id="ARBA00000085"/>
    </source>
</evidence>
<feature type="transmembrane region" description="Helical" evidence="13">
    <location>
        <begin position="429"/>
        <end position="446"/>
    </location>
</feature>
<sequence>MDNQDPVRPNPDELLAKANESGRGKLKIFFGACAGVGKTYAMLQEAQRLRAQGLDVLVGVVETHEREETAALLDGLSQLPPRRLNHRGRRMSAFDIDAAIARHPAIILMDELAFSNPAGSRHPKRWQDVEELLDAGIDVLTTINVQHIESLNDIVGSITGIHVRETVPDHIFDAADEIVLVDLPPDDLRQRLKEGKVYIPAQAERAIEHFFRKGNLIALRELALRRTADRVDDQMREFRDGKGHVPVWHTRDGLLLCIGHHNGNEKLVRAAARLAAKLGSVWHAIYVETPKLHRLPEGHRRAILKALRLAQDLGAETATLSDPYEEKAVLRYAREHNLGKILVGRRTKRRRWLDFGTHTNFAERLGALGPDLDLVIVALEERNDWVKEPERKPFSEKWRSDVNGFLVAIAICTVITLFSRTFLLALDKANLVTLYLLSVVLVALFYGRRPSIFAALINVISFDLFFVQPHFSLAIMDMQYLVTFTVMLIVGVVVGNLTAGMRYQARIARYREQRTRHLYEMTKELSRALTEQDIGKTGYHFINNAFQAKTCLLLPDENNQLSPLLCEGHSPMQIDQAIAKWSFEKRQPAGAGTDTLPSVPYQLQPITTADQTLAVLAIEPNNLRQLLIPEQQRMLQTFTGLIASALARLQLSKQAESAKLDIEREQLRNSLLAALSHDLKTPLTVLFGQAEILTLNLSAENSPYTEQVNQMRQQILSTSRLVNNLLDMARLQSGSIQPNFEWQSLQEITGSAVRTLDYTLHSHPLSIDIPANLLLYCDGNLIERVLINLLENATKYSDKDTPMGICAQIEDNQVHIEVWDASNAIPDGQEKIIFDKFSRAQKESAIPGVGLGLAICRAIIQLHDGNIWAENNKKGGASFHFVLPFKQLPDIEELDNYCESPSNTDH</sequence>
<evidence type="ECO:0000256" key="13">
    <source>
        <dbReference type="SAM" id="Phobius"/>
    </source>
</evidence>
<keyword evidence="9" id="KW-0067">ATP-binding</keyword>
<dbReference type="CDD" id="cd00082">
    <property type="entry name" value="HisKA"/>
    <property type="match status" value="1"/>
</dbReference>
<dbReference type="RefSeq" id="WP_014657756.1">
    <property type="nucleotide sequence ID" value="NC_017731.1"/>
</dbReference>
<keyword evidence="8" id="KW-0418">Kinase</keyword>
<dbReference type="NCBIfam" id="NF007793">
    <property type="entry name" value="PRK10490.1"/>
    <property type="match status" value="1"/>
</dbReference>
<dbReference type="InterPro" id="IPR036890">
    <property type="entry name" value="HATPase_C_sf"/>
</dbReference>
<dbReference type="Proteomes" id="UP000005012">
    <property type="component" value="Chromosome"/>
</dbReference>
<dbReference type="SUPFAM" id="SSF55874">
    <property type="entry name" value="ATPase domain of HSP90 chaperone/DNA topoisomerase II/histidine kinase"/>
    <property type="match status" value="1"/>
</dbReference>
<dbReference type="Pfam" id="PF13493">
    <property type="entry name" value="DUF4118"/>
    <property type="match status" value="1"/>
</dbReference>
<dbReference type="GO" id="GO:0005886">
    <property type="term" value="C:plasma membrane"/>
    <property type="evidence" value="ECO:0007669"/>
    <property type="project" value="TreeGrafter"/>
</dbReference>
<evidence type="ECO:0000256" key="6">
    <source>
        <dbReference type="ARBA" id="ARBA00022692"/>
    </source>
</evidence>
<evidence type="ECO:0000256" key="3">
    <source>
        <dbReference type="ARBA" id="ARBA00012438"/>
    </source>
</evidence>
<evidence type="ECO:0000256" key="4">
    <source>
        <dbReference type="ARBA" id="ARBA00022553"/>
    </source>
</evidence>
<evidence type="ECO:0000313" key="15">
    <source>
        <dbReference type="EMBL" id="AFH94954.1"/>
    </source>
</evidence>
<dbReference type="PRINTS" id="PR00344">
    <property type="entry name" value="BCTRLSENSOR"/>
</dbReference>
<dbReference type="KEGG" id="psi:S70_15695"/>
<dbReference type="Pfam" id="PF00512">
    <property type="entry name" value="HisKA"/>
    <property type="match status" value="1"/>
</dbReference>
<dbReference type="PANTHER" id="PTHR45569:SF1">
    <property type="entry name" value="SENSOR PROTEIN KDPD"/>
    <property type="match status" value="1"/>
</dbReference>
<dbReference type="Pfam" id="PF02518">
    <property type="entry name" value="HATPase_c"/>
    <property type="match status" value="1"/>
</dbReference>
<evidence type="ECO:0000256" key="2">
    <source>
        <dbReference type="ARBA" id="ARBA00004141"/>
    </source>
</evidence>
<feature type="transmembrane region" description="Helical" evidence="13">
    <location>
        <begin position="478"/>
        <end position="499"/>
    </location>
</feature>
<dbReference type="GO" id="GO:0005524">
    <property type="term" value="F:ATP binding"/>
    <property type="evidence" value="ECO:0007669"/>
    <property type="project" value="UniProtKB-KW"/>
</dbReference>
<keyword evidence="5" id="KW-0808">Transferase</keyword>
<keyword evidence="7" id="KW-0547">Nucleotide-binding</keyword>
<dbReference type="InterPro" id="IPR003852">
    <property type="entry name" value="Sig_transdc_His_kinase_KdpD_N"/>
</dbReference>
<dbReference type="FunFam" id="3.40.50.300:FF:000483">
    <property type="entry name" value="Sensor histidine kinase KdpD"/>
    <property type="match status" value="1"/>
</dbReference>
<dbReference type="InterPro" id="IPR038318">
    <property type="entry name" value="KdpD_sf"/>
</dbReference>
<protein>
    <recommendedName>
        <fullName evidence="3">histidine kinase</fullName>
        <ecNumber evidence="3">2.7.13.3</ecNumber>
    </recommendedName>
</protein>
<dbReference type="SMART" id="SM00387">
    <property type="entry name" value="HATPase_c"/>
    <property type="match status" value="1"/>
</dbReference>
<comment type="catalytic activity">
    <reaction evidence="1">
        <text>ATP + protein L-histidine = ADP + protein N-phospho-L-histidine.</text>
        <dbReference type="EC" id="2.7.13.3"/>
    </reaction>
</comment>
<dbReference type="Pfam" id="PF02702">
    <property type="entry name" value="KdpD"/>
    <property type="match status" value="1"/>
</dbReference>
<keyword evidence="10 13" id="KW-1133">Transmembrane helix</keyword>
<dbReference type="InterPro" id="IPR003594">
    <property type="entry name" value="HATPase_dom"/>
</dbReference>
<dbReference type="OrthoDB" id="9806130at2"/>
<dbReference type="GO" id="GO:0005737">
    <property type="term" value="C:cytoplasm"/>
    <property type="evidence" value="ECO:0007669"/>
    <property type="project" value="UniProtKB-ARBA"/>
</dbReference>
<keyword evidence="12 13" id="KW-0472">Membrane</keyword>
<reference evidence="16" key="2">
    <citation type="submission" date="2012-04" db="EMBL/GenBank/DDBJ databases">
        <title>Complete genome sequence of Providencia stuartii clinical isolate MRSN 2154.</title>
        <authorList>
            <person name="Clifford R.J."/>
            <person name="Hang J."/>
            <person name="Riley M.C."/>
            <person name="Onmus-Leone F."/>
            <person name="Kuschner R.A."/>
            <person name="Lesho E.P."/>
            <person name="Waterman P.E."/>
        </authorList>
    </citation>
    <scope>NUCLEOTIDE SEQUENCE [LARGE SCALE GENOMIC DNA]</scope>
    <source>
        <strain evidence="16">MRSN 2154</strain>
    </source>
</reference>
<evidence type="ECO:0000256" key="10">
    <source>
        <dbReference type="ARBA" id="ARBA00022989"/>
    </source>
</evidence>
<dbReference type="AlphaFoldDB" id="A0A140NMF6"/>
<keyword evidence="11" id="KW-0902">Two-component regulatory system</keyword>
<dbReference type="EMBL" id="CP003488">
    <property type="protein sequence ID" value="AFH94954.1"/>
    <property type="molecule type" value="Genomic_DNA"/>
</dbReference>
<dbReference type="SMART" id="SM00388">
    <property type="entry name" value="HisKA"/>
    <property type="match status" value="1"/>
</dbReference>
<evidence type="ECO:0000313" key="16">
    <source>
        <dbReference type="Proteomes" id="UP000005012"/>
    </source>
</evidence>
<dbReference type="SUPFAM" id="SSF55781">
    <property type="entry name" value="GAF domain-like"/>
    <property type="match status" value="1"/>
</dbReference>
<evidence type="ECO:0000256" key="11">
    <source>
        <dbReference type="ARBA" id="ARBA00023012"/>
    </source>
</evidence>
<dbReference type="InterPro" id="IPR003018">
    <property type="entry name" value="GAF"/>
</dbReference>
<evidence type="ECO:0000256" key="5">
    <source>
        <dbReference type="ARBA" id="ARBA00022679"/>
    </source>
</evidence>
<dbReference type="GO" id="GO:0000155">
    <property type="term" value="F:phosphorelay sensor kinase activity"/>
    <property type="evidence" value="ECO:0007669"/>
    <property type="project" value="InterPro"/>
</dbReference>
<evidence type="ECO:0000256" key="9">
    <source>
        <dbReference type="ARBA" id="ARBA00022840"/>
    </source>
</evidence>
<dbReference type="PROSITE" id="PS50109">
    <property type="entry name" value="HIS_KIN"/>
    <property type="match status" value="1"/>
</dbReference>
<gene>
    <name evidence="15" type="ordered locus">S70_15695</name>
</gene>
<keyword evidence="4" id="KW-0597">Phosphoprotein</keyword>
<comment type="subcellular location">
    <subcellularLocation>
        <location evidence="2">Membrane</location>
        <topology evidence="2">Multi-pass membrane protein</topology>
    </subcellularLocation>
</comment>
<dbReference type="InterPro" id="IPR003661">
    <property type="entry name" value="HisK_dim/P_dom"/>
</dbReference>
<reference evidence="15 16" key="1">
    <citation type="journal article" date="2012" name="J. Bacteriol.">
        <title>Complete Genome Sequence of Providencia stuartii Clinical Isolate MRSN 2154.</title>
        <authorList>
            <person name="Clifford R.J."/>
            <person name="Hang J."/>
            <person name="Riley M.C."/>
            <person name="Onmus-Leone F."/>
            <person name="Kuschner R.A."/>
            <person name="Lesho E.P."/>
            <person name="Waterman P.E."/>
        </authorList>
    </citation>
    <scope>NUCLEOTIDE SEQUENCE [LARGE SCALE GENOMIC DNA]</scope>
    <source>
        <strain evidence="15 16">MRSN 2154</strain>
    </source>
</reference>
<organism evidence="15 16">
    <name type="scientific">Providencia stuartii (strain MRSN 2154)</name>
    <dbReference type="NCBI Taxonomy" id="1157951"/>
    <lineage>
        <taxon>Bacteria</taxon>
        <taxon>Pseudomonadati</taxon>
        <taxon>Pseudomonadota</taxon>
        <taxon>Gammaproteobacteria</taxon>
        <taxon>Enterobacterales</taxon>
        <taxon>Morganellaceae</taxon>
        <taxon>Providencia</taxon>
    </lineage>
</organism>
<dbReference type="InterPro" id="IPR025201">
    <property type="entry name" value="KdpD_TM"/>
</dbReference>
<dbReference type="InterPro" id="IPR027417">
    <property type="entry name" value="P-loop_NTPase"/>
</dbReference>
<evidence type="ECO:0000256" key="7">
    <source>
        <dbReference type="ARBA" id="ARBA00022741"/>
    </source>
</evidence>
<dbReference type="Pfam" id="PF13492">
    <property type="entry name" value="GAF_3"/>
    <property type="match status" value="1"/>
</dbReference>
<dbReference type="Gene3D" id="1.10.287.130">
    <property type="match status" value="1"/>
</dbReference>
<feature type="domain" description="Histidine kinase" evidence="14">
    <location>
        <begin position="674"/>
        <end position="887"/>
    </location>
</feature>
<dbReference type="InterPro" id="IPR005467">
    <property type="entry name" value="His_kinase_dom"/>
</dbReference>
<dbReference type="Gene3D" id="1.20.120.620">
    <property type="entry name" value="Backbone structure of the membrane domain of e. Coli histidine kinase receptor kdpd"/>
    <property type="match status" value="1"/>
</dbReference>
<dbReference type="PANTHER" id="PTHR45569">
    <property type="entry name" value="SENSOR PROTEIN KDPD"/>
    <property type="match status" value="1"/>
</dbReference>
<dbReference type="Gene3D" id="3.30.565.10">
    <property type="entry name" value="Histidine kinase-like ATPase, C-terminal domain"/>
    <property type="match status" value="1"/>
</dbReference>
<dbReference type="InterPro" id="IPR052023">
    <property type="entry name" value="Histidine_kinase_KdpD"/>
</dbReference>
<feature type="transmembrane region" description="Helical" evidence="13">
    <location>
        <begin position="453"/>
        <end position="472"/>
    </location>
</feature>
<evidence type="ECO:0000256" key="8">
    <source>
        <dbReference type="ARBA" id="ARBA00022777"/>
    </source>
</evidence>
<evidence type="ECO:0000259" key="14">
    <source>
        <dbReference type="PROSITE" id="PS50109"/>
    </source>
</evidence>
<feature type="transmembrane region" description="Helical" evidence="13">
    <location>
        <begin position="402"/>
        <end position="423"/>
    </location>
</feature>
<dbReference type="SUPFAM" id="SSF47384">
    <property type="entry name" value="Homodimeric domain of signal transducing histidine kinase"/>
    <property type="match status" value="1"/>
</dbReference>
<dbReference type="PATRIC" id="fig|1157951.4.peg.3155"/>
<dbReference type="Gene3D" id="3.30.450.40">
    <property type="match status" value="1"/>
</dbReference>
<dbReference type="Gene3D" id="3.40.50.300">
    <property type="entry name" value="P-loop containing nucleotide triphosphate hydrolases"/>
    <property type="match status" value="1"/>
</dbReference>
<evidence type="ECO:0000256" key="12">
    <source>
        <dbReference type="ARBA" id="ARBA00023136"/>
    </source>
</evidence>
<dbReference type="InterPro" id="IPR029016">
    <property type="entry name" value="GAF-like_dom_sf"/>
</dbReference>
<dbReference type="EC" id="2.7.13.3" evidence="3"/>
<dbReference type="HOGENOM" id="CLU_000445_113_0_6"/>
<accession>A0A140NMF6</accession>
<dbReference type="InterPro" id="IPR004358">
    <property type="entry name" value="Sig_transdc_His_kin-like_C"/>
</dbReference>
<dbReference type="InterPro" id="IPR036097">
    <property type="entry name" value="HisK_dim/P_sf"/>
</dbReference>
<proteinExistence type="predicted"/>